<proteinExistence type="predicted"/>
<feature type="region of interest" description="Disordered" evidence="1">
    <location>
        <begin position="236"/>
        <end position="323"/>
    </location>
</feature>
<dbReference type="VEuPathDB" id="ToxoDB:TGP89_295420"/>
<feature type="compositionally biased region" description="Basic and acidic residues" evidence="1">
    <location>
        <begin position="370"/>
        <end position="381"/>
    </location>
</feature>
<feature type="compositionally biased region" description="Basic and acidic residues" evidence="1">
    <location>
        <begin position="390"/>
        <end position="414"/>
    </location>
</feature>
<dbReference type="Gene3D" id="2.60.60.30">
    <property type="entry name" value="sav2460 like domains"/>
    <property type="match status" value="1"/>
</dbReference>
<dbReference type="AlphaFoldDB" id="A0A086J8A1"/>
<sequence length="735" mass="80584">MNQGGKGFSFGKPRESLILPRKHDSSEPEPPIRWMAIDFVCTPTAENLDIDVHAFVFTHDGEYVDCVFYKNPVLAGKGIRLQGTTLYLDLKMLPARAGFVVVTLAVYSGGALLDLKECSTEVRAYIPKDPLAASKTVAAGKLPSPEDHWEALLATMTITSSVIGVFPDAKGFLDCLLAEEDGNWFLKALMRPVAAFTPQVLIEPAQRAVLRYRSTVENGEDTSALPLGELLNSVKQGKAPPDLLPAKSDDDLSLQMGDFDRLNGGTDSETGTRDRRTDDTGSSDHGKSQWGGRGGERDFKRYSGGKSEEVPDNEDIDSLEEHRRHVELPHRGLMDILEEFMEPSEMEAASTEGDDARKFESPSYFREAKRTEEASWTRGEKVAGGAGGTRLREVTRSDDEKREGTERMGREDSQWKKGVEERLMRLEKGLTDVTRALQQVADGTKEMNVKMQKWFAVTASQLDKLQGGAGLPGGVPDPSGAASLQNLLQTVELDASTRGGPQDSVAHQLRTIDQRLTLGERNQQHISQTLSELKVQLAGVERRLGNTALGGGGDKPAVPQLVVDEVVVVDDGRQRTTLEDEASEEDEGMSTSQRKGASRRWHRCFCRACCFSDKAGGEARSSRTPCGCSRERGESGDPPRTAGGRDFNDLVSRTETVLKNVEKIDHYGEELGDLLRCLASCTAPDGLKGLDPVERKLFAFAGTPKTFEALHTFETALDRLRVKGIDLLDSPRMQS</sequence>
<feature type="compositionally biased region" description="Basic and acidic residues" evidence="1">
    <location>
        <begin position="270"/>
        <end position="287"/>
    </location>
</feature>
<dbReference type="Proteomes" id="UP000028828">
    <property type="component" value="Unassembled WGS sequence"/>
</dbReference>
<feature type="region of interest" description="Disordered" evidence="1">
    <location>
        <begin position="573"/>
        <end position="594"/>
    </location>
</feature>
<evidence type="ECO:0000313" key="2">
    <source>
        <dbReference type="EMBL" id="KFG28369.1"/>
    </source>
</evidence>
<evidence type="ECO:0000256" key="1">
    <source>
        <dbReference type="SAM" id="MobiDB-lite"/>
    </source>
</evidence>
<protein>
    <submittedName>
        <fullName evidence="2">Uncharacterized protein</fullName>
    </submittedName>
</protein>
<reference evidence="2 3" key="1">
    <citation type="submission" date="2014-03" db="EMBL/GenBank/DDBJ databases">
        <authorList>
            <person name="Sibley D."/>
            <person name="Venepally P."/>
            <person name="Karamycheva S."/>
            <person name="Hadjithomas M."/>
            <person name="Khan A."/>
            <person name="Brunk B."/>
            <person name="Roos D."/>
            <person name="Caler E."/>
            <person name="Lorenzi H."/>
        </authorList>
    </citation>
    <scope>NUCLEOTIDE SEQUENCE [LARGE SCALE GENOMIC DNA]</scope>
    <source>
        <strain evidence="3">p89</strain>
    </source>
</reference>
<name>A0A086J8A1_TOXGO</name>
<dbReference type="EMBL" id="AEYI02002407">
    <property type="protein sequence ID" value="KFG28369.1"/>
    <property type="molecule type" value="Genomic_DNA"/>
</dbReference>
<comment type="caution">
    <text evidence="2">The sequence shown here is derived from an EMBL/GenBank/DDBJ whole genome shotgun (WGS) entry which is preliminary data.</text>
</comment>
<accession>A0A086J8A1</accession>
<gene>
    <name evidence="2" type="ORF">TGP89_295420</name>
</gene>
<feature type="compositionally biased region" description="Acidic residues" evidence="1">
    <location>
        <begin position="579"/>
        <end position="588"/>
    </location>
</feature>
<feature type="compositionally biased region" description="Basic and acidic residues" evidence="1">
    <location>
        <begin position="294"/>
        <end position="309"/>
    </location>
</feature>
<feature type="region of interest" description="Disordered" evidence="1">
    <location>
        <begin position="616"/>
        <end position="647"/>
    </location>
</feature>
<feature type="region of interest" description="Disordered" evidence="1">
    <location>
        <begin position="370"/>
        <end position="414"/>
    </location>
</feature>
<organism evidence="2 3">
    <name type="scientific">Toxoplasma gondii p89</name>
    <dbReference type="NCBI Taxonomy" id="943119"/>
    <lineage>
        <taxon>Eukaryota</taxon>
        <taxon>Sar</taxon>
        <taxon>Alveolata</taxon>
        <taxon>Apicomplexa</taxon>
        <taxon>Conoidasida</taxon>
        <taxon>Coccidia</taxon>
        <taxon>Eucoccidiorida</taxon>
        <taxon>Eimeriorina</taxon>
        <taxon>Sarcocystidae</taxon>
        <taxon>Toxoplasma</taxon>
    </lineage>
</organism>
<evidence type="ECO:0000313" key="3">
    <source>
        <dbReference type="Proteomes" id="UP000028828"/>
    </source>
</evidence>
<dbReference type="OrthoDB" id="345745at2759"/>